<evidence type="ECO:0000256" key="2">
    <source>
        <dbReference type="SAM" id="Phobius"/>
    </source>
</evidence>
<organism evidence="3">
    <name type="scientific">Caldimicrobium thiodismutans</name>
    <dbReference type="NCBI Taxonomy" id="1653476"/>
    <lineage>
        <taxon>Bacteria</taxon>
        <taxon>Pseudomonadati</taxon>
        <taxon>Thermodesulfobacteriota</taxon>
        <taxon>Thermodesulfobacteria</taxon>
        <taxon>Thermodesulfobacteriales</taxon>
        <taxon>Thermodesulfobacteriaceae</taxon>
        <taxon>Caldimicrobium</taxon>
    </lineage>
</organism>
<name>A0A832GMM4_9BACT</name>
<feature type="region of interest" description="Disordered" evidence="1">
    <location>
        <begin position="365"/>
        <end position="389"/>
    </location>
</feature>
<dbReference type="AlphaFoldDB" id="A0A832GMM4"/>
<sequence length="452" mass="51885">MKSFLIKPVGKDLFEGISFEGKPGKAKEVSYHAALTTEELKSSKIYLLLKPRTFFYEIYSLNLPILNPKVLKLRLTERVNTLGYFSKPFDFCWKVLERKGEHLKIAYLALDSDELNYYSNLFRETLRCKLERMVFLPLALAANFSGLEQTSFILHREREGIWLLATKQGLPLLIEFMPVDELIGPNFEEVGRRLSFIKNILLRDFQEDIKAFYTTSSEIKEGLEKLGLTLELFGESNPELWGILKVDGAFDFLPEEERIIKGVMEFNKKASYILLGLAVFFLMVGLTLRYVNHNLIKEIQHKEGLLQESLQKLLHDYPEAKIAAFLNYLEERKKLKSAPKPDELLISIIRAFNGTKITLLEIKRQSGPPSPQVAPYAAQPNSTPQPGSTTQSLLGFDYSFVVEGEKKASPQEINSFAQELNKNLSTFLRKFDTKFDFDYVKGKINFWVKGTF</sequence>
<feature type="transmembrane region" description="Helical" evidence="2">
    <location>
        <begin position="270"/>
        <end position="291"/>
    </location>
</feature>
<keyword evidence="2" id="KW-0812">Transmembrane</keyword>
<dbReference type="EMBL" id="DSZU01000132">
    <property type="protein sequence ID" value="HGV55843.1"/>
    <property type="molecule type" value="Genomic_DNA"/>
</dbReference>
<protein>
    <recommendedName>
        <fullName evidence="4">GspL periplasmic domain-containing protein</fullName>
    </recommendedName>
</protein>
<accession>A0A832GMM4</accession>
<evidence type="ECO:0000256" key="1">
    <source>
        <dbReference type="SAM" id="MobiDB-lite"/>
    </source>
</evidence>
<evidence type="ECO:0008006" key="4">
    <source>
        <dbReference type="Google" id="ProtNLM"/>
    </source>
</evidence>
<comment type="caution">
    <text evidence="3">The sequence shown here is derived from an EMBL/GenBank/DDBJ whole genome shotgun (WGS) entry which is preliminary data.</text>
</comment>
<keyword evidence="2" id="KW-0472">Membrane</keyword>
<gene>
    <name evidence="3" type="ORF">ENT73_07195</name>
</gene>
<proteinExistence type="predicted"/>
<evidence type="ECO:0000313" key="3">
    <source>
        <dbReference type="EMBL" id="HGV55843.1"/>
    </source>
</evidence>
<feature type="compositionally biased region" description="Polar residues" evidence="1">
    <location>
        <begin position="379"/>
        <end position="389"/>
    </location>
</feature>
<reference evidence="3" key="1">
    <citation type="journal article" date="2020" name="mSystems">
        <title>Genome- and Community-Level Interaction Insights into Carbon Utilization and Element Cycling Functions of Hydrothermarchaeota in Hydrothermal Sediment.</title>
        <authorList>
            <person name="Zhou Z."/>
            <person name="Liu Y."/>
            <person name="Xu W."/>
            <person name="Pan J."/>
            <person name="Luo Z.H."/>
            <person name="Li M."/>
        </authorList>
    </citation>
    <scope>NUCLEOTIDE SEQUENCE [LARGE SCALE GENOMIC DNA]</scope>
    <source>
        <strain evidence="3">SpSt-605</strain>
    </source>
</reference>
<keyword evidence="2" id="KW-1133">Transmembrane helix</keyword>